<dbReference type="Pfam" id="PF02310">
    <property type="entry name" value="B12-binding"/>
    <property type="match status" value="1"/>
</dbReference>
<comment type="cofactor">
    <cofactor evidence="1">
        <name>adenosylcob(III)alamin</name>
        <dbReference type="ChEBI" id="CHEBI:18408"/>
    </cofactor>
</comment>
<keyword evidence="4" id="KW-0378">Hydrolase</keyword>
<evidence type="ECO:0000256" key="4">
    <source>
        <dbReference type="ARBA" id="ARBA00022801"/>
    </source>
</evidence>
<name>A0A075HZZ7_9EURY</name>
<evidence type="ECO:0000256" key="1">
    <source>
        <dbReference type="ARBA" id="ARBA00001922"/>
    </source>
</evidence>
<dbReference type="SUPFAM" id="SSF52540">
    <property type="entry name" value="P-loop containing nucleoside triphosphate hydrolases"/>
    <property type="match status" value="1"/>
</dbReference>
<reference evidence="10" key="1">
    <citation type="journal article" date="2014" name="Genome Biol. Evol.">
        <title>Pangenome evidence for extensive interdomain horizontal transfer affecting lineage core and shell genes in uncultured planktonic thaumarchaeota and euryarchaeota.</title>
        <authorList>
            <person name="Deschamps P."/>
            <person name="Zivanovic Y."/>
            <person name="Moreira D."/>
            <person name="Rodriguez-Valera F."/>
            <person name="Lopez-Garcia P."/>
        </authorList>
    </citation>
    <scope>NUCLEOTIDE SEQUENCE</scope>
</reference>
<dbReference type="InterPro" id="IPR006158">
    <property type="entry name" value="Cobalamin-bd"/>
</dbReference>
<dbReference type="InterPro" id="IPR006098">
    <property type="entry name" value="MMCoA_mutase_a_cat"/>
</dbReference>
<keyword evidence="7 10" id="KW-0413">Isomerase</keyword>
<dbReference type="InterPro" id="IPR027417">
    <property type="entry name" value="P-loop_NTPase"/>
</dbReference>
<evidence type="ECO:0000256" key="6">
    <source>
        <dbReference type="ARBA" id="ARBA00023186"/>
    </source>
</evidence>
<dbReference type="GO" id="GO:0005525">
    <property type="term" value="F:GTP binding"/>
    <property type="evidence" value="ECO:0007669"/>
    <property type="project" value="UniProtKB-KW"/>
</dbReference>
<accession>A0A075HZZ7</accession>
<evidence type="ECO:0000256" key="8">
    <source>
        <dbReference type="ARBA" id="ARBA00023285"/>
    </source>
</evidence>
<dbReference type="Gene3D" id="3.40.50.280">
    <property type="entry name" value="Cobalamin-binding domain"/>
    <property type="match status" value="1"/>
</dbReference>
<dbReference type="SUPFAM" id="SSF51703">
    <property type="entry name" value="Cobalamin (vitamin B12)-dependent enzymes"/>
    <property type="match status" value="1"/>
</dbReference>
<dbReference type="EC" id="5.4.99.2" evidence="10"/>
<dbReference type="Pfam" id="PF03308">
    <property type="entry name" value="MeaB"/>
    <property type="match status" value="1"/>
</dbReference>
<keyword evidence="8" id="KW-0170">Cobalt</keyword>
<dbReference type="GO" id="GO:0046872">
    <property type="term" value="F:metal ion binding"/>
    <property type="evidence" value="ECO:0007669"/>
    <property type="project" value="InterPro"/>
</dbReference>
<feature type="domain" description="B12-binding" evidence="9">
    <location>
        <begin position="1"/>
        <end position="115"/>
    </location>
</feature>
<dbReference type="GO" id="GO:0004494">
    <property type="term" value="F:methylmalonyl-CoA mutase activity"/>
    <property type="evidence" value="ECO:0007669"/>
    <property type="project" value="UniProtKB-EC"/>
</dbReference>
<evidence type="ECO:0000259" key="9">
    <source>
        <dbReference type="PROSITE" id="PS51332"/>
    </source>
</evidence>
<organism evidence="10">
    <name type="scientific">uncultured marine group II/III euryarchaeote KM3_98_F04</name>
    <dbReference type="NCBI Taxonomy" id="1456548"/>
    <lineage>
        <taxon>Archaea</taxon>
        <taxon>Methanobacteriati</taxon>
        <taxon>Methanobacteriota</taxon>
        <taxon>environmental samples</taxon>
    </lineage>
</organism>
<evidence type="ECO:0000256" key="2">
    <source>
        <dbReference type="ARBA" id="ARBA00022628"/>
    </source>
</evidence>
<evidence type="ECO:0000313" key="10">
    <source>
        <dbReference type="EMBL" id="AIF21224.1"/>
    </source>
</evidence>
<sequence length="1058" mass="116726">MQAEGAEVIHLGHNRGSEEFAMAAIQEDAHAIAITSYQGGAVGQFQHVRDVLDKHGYHDVSIVAGGGGTILPEEIRDLRDRGIARVYTPDDGREMGLVGMVKDAIEYSYKVDLMDESRFHFDGPVTAADHGSVGRLLTLAENGDESALATALSNARSRDEGEECPVVGITGTGGAGKSSLIDEIMLRIQRDNPGAKVALLATDPTREKTGGALLGDRIRMNSLTNSNLYMRSFASRSSGSEIAECVERAIGVCKAVGFDLVIVETSGIGQRDSSVASVSDISVYVTTKEYGAPSQLEKLAALDIADIVCLNKADRPGAADALRDIRKQYQRNHELFDSPPDSMPVYPTIASQFADAGVDNLWGGLAAMLNERHGTTFASAEAKMGSDGLPKRDVLIPPERINYLAQVTASVRDYHSSSEEVAGKVRLVQQLEAAAGQMRESGNEDAAGDLDSEAANIREEVPDETWQDLDRFDEIAAAYNSGETSYRVGDREVPVKTTNQTIEGIDIPRVSLPDTQDWGDRLEWIRSENVPGSFPYTGGVFPFKRTDEMPMRMFAGEGSSTTTNQRFHYLTKDLPFKRLSTAFDSITLYGLDATDERLDLWAKCCESGVSISNIEEMERLYDGFDLCSPNTSVSLTINGNYWGILAMFLQTAIRQQKRLFIEQNGKEPNKQEMAEIKARALSSVRGTVQADQLKEQQAQSTLIINLNNSLRMMSDVAEYFVENDIRRFNTVSISGYHIDEAGSNAITQAALTLSNGLTYLEIFKERGLDPDEFLVNFSWFFSNGMSPSYAVIGRVCRRIWAIAMRDVYGLEADSKSSRLRYHIQGSGRSLHAQDITYNDYRSLLQAMYALADNANSLHTNSRDEAYGTPTEDTVRDAQAMQMILNLEYGLLASENPWQGSFFIEQLTDAVEEQVLQILDEMNARGGVLGAIETGYQRGRIQDEGMLYESRKMSGEMPIVGVNTFIDEDASKLSAEAAEEFDVAVTRSDDDERQMVVDRNRAFIEAHAAESAECLDRLRQVAKEGGNMFECIMEIVDHVTLGQITEVLFETQGRFRRDL</sequence>
<dbReference type="GO" id="GO:0031419">
    <property type="term" value="F:cobalamin binding"/>
    <property type="evidence" value="ECO:0007669"/>
    <property type="project" value="UniProtKB-KW"/>
</dbReference>
<dbReference type="InterPro" id="IPR006099">
    <property type="entry name" value="MeMalonylCoA_mutase_a/b_cat"/>
</dbReference>
<dbReference type="EMBL" id="KF901185">
    <property type="protein sequence ID" value="AIF21224.1"/>
    <property type="molecule type" value="Genomic_DNA"/>
</dbReference>
<keyword evidence="3" id="KW-0547">Nucleotide-binding</keyword>
<dbReference type="GO" id="GO:0016787">
    <property type="term" value="F:hydrolase activity"/>
    <property type="evidence" value="ECO:0007669"/>
    <property type="project" value="UniProtKB-KW"/>
</dbReference>
<dbReference type="InterPro" id="IPR036724">
    <property type="entry name" value="Cobalamin-bd_sf"/>
</dbReference>
<dbReference type="InterPro" id="IPR016176">
    <property type="entry name" value="Cbl-dep_enz_cat"/>
</dbReference>
<dbReference type="SUPFAM" id="SSF52242">
    <property type="entry name" value="Cobalamin (vitamin B12)-binding domain"/>
    <property type="match status" value="1"/>
</dbReference>
<dbReference type="Pfam" id="PF01642">
    <property type="entry name" value="MM_CoA_mutase"/>
    <property type="match status" value="2"/>
</dbReference>
<dbReference type="PROSITE" id="PS51332">
    <property type="entry name" value="B12_BINDING"/>
    <property type="match status" value="1"/>
</dbReference>
<keyword evidence="2" id="KW-0846">Cobalamin</keyword>
<keyword evidence="5" id="KW-0342">GTP-binding</keyword>
<keyword evidence="6" id="KW-0143">Chaperone</keyword>
<evidence type="ECO:0000256" key="7">
    <source>
        <dbReference type="ARBA" id="ARBA00023235"/>
    </source>
</evidence>
<dbReference type="Gene3D" id="3.20.20.240">
    <property type="entry name" value="Methylmalonyl-CoA mutase"/>
    <property type="match status" value="1"/>
</dbReference>
<dbReference type="PANTHER" id="PTHR43087:SF1">
    <property type="entry name" value="LAO_AO TRANSPORT SYSTEM ATPASE"/>
    <property type="match status" value="1"/>
</dbReference>
<dbReference type="Gene3D" id="3.40.50.300">
    <property type="entry name" value="P-loop containing nucleotide triphosphate hydrolases"/>
    <property type="match status" value="1"/>
</dbReference>
<evidence type="ECO:0000256" key="5">
    <source>
        <dbReference type="ARBA" id="ARBA00023134"/>
    </source>
</evidence>
<dbReference type="NCBIfam" id="TIGR00641">
    <property type="entry name" value="acid_CoA_mut_N"/>
    <property type="match status" value="1"/>
</dbReference>
<evidence type="ECO:0000256" key="3">
    <source>
        <dbReference type="ARBA" id="ARBA00022741"/>
    </source>
</evidence>
<proteinExistence type="predicted"/>
<protein>
    <submittedName>
        <fullName evidence="10">Methylmalonyl-CoA mutase N-terminal domain-containing protein</fullName>
        <ecNumber evidence="10">5.4.99.2</ecNumber>
    </submittedName>
</protein>
<dbReference type="InterPro" id="IPR052040">
    <property type="entry name" value="GTPase/Isobutyryl-CoA_mutase"/>
</dbReference>
<dbReference type="PANTHER" id="PTHR43087">
    <property type="entry name" value="LYSINE/ARGININE/ORNITHINE TRANSPORT SYSTEM KINASE"/>
    <property type="match status" value="1"/>
</dbReference>
<dbReference type="AlphaFoldDB" id="A0A075HZZ7"/>